<name>A0A6L6QD41_9BURK</name>
<dbReference type="InterPro" id="IPR008928">
    <property type="entry name" value="6-hairpin_glycosidase_sf"/>
</dbReference>
<dbReference type="PANTHER" id="PTHR31084:SF0">
    <property type="entry name" value="ALPHA-L-FUCOSIDASE 2"/>
    <property type="match status" value="1"/>
</dbReference>
<dbReference type="Gene3D" id="1.50.10.10">
    <property type="match status" value="1"/>
</dbReference>
<evidence type="ECO:0000313" key="5">
    <source>
        <dbReference type="Proteomes" id="UP000472320"/>
    </source>
</evidence>
<sequence>MSIPPSPPNWIRRTLLGGLALSALPIAWSKETPHPGKNSLWYRRSAERWEEALPLGNGRLGAMVFGRVGQERLQLNEDTLWSGGPYTPDNPEALGILPKVRALLAQEKYEEATALVNAGMMAKPLWQMSYGTLGDLLLDIEGAATPLDYQRSLDLDTALAHTRYRTAVGTFTREAFVSAPDQVIVLRLQAPKGKLGFTLGWRGPRQVQHIAPDYAGQATDLGSAGPVDWLLREEAGEVPAGASVAPDGGNALLMTGPNAAKNGIEAGLRYAMRVQVLGDGRIDVDSGLLRVSCASEVTVLVGAATSYVNYRDVSGDPVAIVRGHMARAARKSYTALKNDHIREHRRLFSAMIVDLGTSAADRWPTDERIAAAGKLPDPGLDALYLQYARYLLISSSRPGTQPANLQGIWNEGTNAPWDSKYTININTEMNYWPADPSGLGACVEPLLRMVEELAQTGAVTARTMYQARGWVAHHNTDLWRAAAPIDGALWGMWPCGGAWLCVTLWDHYDYSRDPAVLRRLYPLMLGAAQFFLDTLVEDPRGRGLITSPSLSPENPHAFGSSLVAGPAMDRQILRDLFTHTLEAAHILQQEAPLLVQIRAARERLAPDRIGQQGQLQEWLEDWDAQAPDQHHRHVSHLYAVYPSSQINVRDTPEMLQAARISLIRRGDFATGWGTAWRVCLWARMGDGDRAYSVLKGLTGPMRTYPNMFDAHPPFQIDGNFGGAAGIMEMLLQSWGGEVLLLPALPAAWKNGEVRGIRARGALSVDLAWRDGRLTGLRLAGPPAARVKLRYRGKLSEVVLDSQGIYAQLP</sequence>
<gene>
    <name evidence="4" type="ORF">GM658_05255</name>
</gene>
<dbReference type="EMBL" id="WNKX01000003">
    <property type="protein sequence ID" value="MTW10001.1"/>
    <property type="molecule type" value="Genomic_DNA"/>
</dbReference>
<organism evidence="4 5">
    <name type="scientific">Massilia eburnea</name>
    <dbReference type="NCBI Taxonomy" id="1776165"/>
    <lineage>
        <taxon>Bacteria</taxon>
        <taxon>Pseudomonadati</taxon>
        <taxon>Pseudomonadota</taxon>
        <taxon>Betaproteobacteria</taxon>
        <taxon>Burkholderiales</taxon>
        <taxon>Oxalobacteraceae</taxon>
        <taxon>Telluria group</taxon>
        <taxon>Massilia</taxon>
    </lineage>
</organism>
<dbReference type="Pfam" id="PF14498">
    <property type="entry name" value="Glyco_hyd_65N_2"/>
    <property type="match status" value="1"/>
</dbReference>
<dbReference type="GO" id="GO:0005975">
    <property type="term" value="P:carbohydrate metabolic process"/>
    <property type="evidence" value="ECO:0007669"/>
    <property type="project" value="InterPro"/>
</dbReference>
<dbReference type="OrthoDB" id="9802600at2"/>
<reference evidence="4 5" key="1">
    <citation type="submission" date="2019-11" db="EMBL/GenBank/DDBJ databases">
        <title>Type strains purchased from KCTC, JCM and DSMZ.</title>
        <authorList>
            <person name="Lu H."/>
        </authorList>
    </citation>
    <scope>NUCLEOTIDE SEQUENCE [LARGE SCALE GENOMIC DNA]</scope>
    <source>
        <strain evidence="4 5">JCM 31587</strain>
    </source>
</reference>
<dbReference type="AlphaFoldDB" id="A0A6L6QD41"/>
<evidence type="ECO:0000259" key="1">
    <source>
        <dbReference type="Pfam" id="PF14498"/>
    </source>
</evidence>
<dbReference type="Pfam" id="PF22124">
    <property type="entry name" value="Glyco_hydro_95_cat"/>
    <property type="match status" value="1"/>
</dbReference>
<feature type="domain" description="Glycosyl hydrolase family 95 catalytic" evidence="3">
    <location>
        <begin position="332"/>
        <end position="730"/>
    </location>
</feature>
<dbReference type="InterPro" id="IPR054363">
    <property type="entry name" value="GH95_cat"/>
</dbReference>
<dbReference type="PIRSF" id="PIRSF007663">
    <property type="entry name" value="UCP007663"/>
    <property type="match status" value="1"/>
</dbReference>
<feature type="domain" description="Alpha fucosidase A-like C-terminal" evidence="2">
    <location>
        <begin position="732"/>
        <end position="794"/>
    </location>
</feature>
<dbReference type="InterPro" id="IPR027414">
    <property type="entry name" value="GH95_N_dom"/>
</dbReference>
<accession>A0A6L6QD41</accession>
<proteinExistence type="predicted"/>
<dbReference type="InterPro" id="IPR012341">
    <property type="entry name" value="6hp_glycosidase-like_sf"/>
</dbReference>
<keyword evidence="4" id="KW-0378">Hydrolase</keyword>
<dbReference type="InterPro" id="IPR049053">
    <property type="entry name" value="AFCA-like_C"/>
</dbReference>
<feature type="domain" description="Glycosyl hydrolase family 95 N-terminal" evidence="1">
    <location>
        <begin position="40"/>
        <end position="309"/>
    </location>
</feature>
<comment type="caution">
    <text evidence="4">The sequence shown here is derived from an EMBL/GenBank/DDBJ whole genome shotgun (WGS) entry which is preliminary data.</text>
</comment>
<dbReference type="PANTHER" id="PTHR31084">
    <property type="entry name" value="ALPHA-L-FUCOSIDASE 2"/>
    <property type="match status" value="1"/>
</dbReference>
<evidence type="ECO:0000259" key="3">
    <source>
        <dbReference type="Pfam" id="PF22124"/>
    </source>
</evidence>
<protein>
    <submittedName>
        <fullName evidence="4">Glycoside hydrolase family 95 protein</fullName>
    </submittedName>
</protein>
<dbReference type="Proteomes" id="UP000472320">
    <property type="component" value="Unassembled WGS sequence"/>
</dbReference>
<dbReference type="RefSeq" id="WP_155452953.1">
    <property type="nucleotide sequence ID" value="NZ_WNKX01000003.1"/>
</dbReference>
<dbReference type="Pfam" id="PF21307">
    <property type="entry name" value="Glyco_hydro_95_C"/>
    <property type="match status" value="1"/>
</dbReference>
<evidence type="ECO:0000259" key="2">
    <source>
        <dbReference type="Pfam" id="PF21307"/>
    </source>
</evidence>
<dbReference type="InterPro" id="IPR016518">
    <property type="entry name" value="Alpha-L-fucosidase"/>
</dbReference>
<keyword evidence="5" id="KW-1185">Reference proteome</keyword>
<dbReference type="SUPFAM" id="SSF48208">
    <property type="entry name" value="Six-hairpin glycosidases"/>
    <property type="match status" value="1"/>
</dbReference>
<dbReference type="GO" id="GO:0004560">
    <property type="term" value="F:alpha-L-fucosidase activity"/>
    <property type="evidence" value="ECO:0007669"/>
    <property type="project" value="InterPro"/>
</dbReference>
<evidence type="ECO:0000313" key="4">
    <source>
        <dbReference type="EMBL" id="MTW10001.1"/>
    </source>
</evidence>